<dbReference type="OrthoDB" id="7359894at2"/>
<protein>
    <submittedName>
        <fullName evidence="4">Phage shock protein PspC (Stress-responsive transcriptional regulator)</fullName>
    </submittedName>
</protein>
<feature type="transmembrane region" description="Helical" evidence="2">
    <location>
        <begin position="143"/>
        <end position="161"/>
    </location>
</feature>
<feature type="domain" description="Phage shock protein PspC N-terminal" evidence="3">
    <location>
        <begin position="32"/>
        <end position="85"/>
    </location>
</feature>
<dbReference type="Pfam" id="PF04024">
    <property type="entry name" value="PspC"/>
    <property type="match status" value="1"/>
</dbReference>
<sequence length="495" mass="53006">MTNEQHHYSGQPGRSGWSAPGGFFDWIRGSGLRRSDDRWLAGVCGGLAERTGLDPLIFRGIAIVIALLGGPIFLAYAVGWALLPDTTGRIHIERMLRGVFDPAIIAIGVLVVLTFVPFARGIWWQGLPLWWGMPGWLESTLRTGWIIALVAGVIWLIVVLAKRMPQHPVDAHAGPRSHSDFWTNEAEPQPRPASFAAGATGAATANPAAGAASQPSPQSFSASNAGAPFPGYGPTQGSTSFVPTPEDTERRRAEAWQRHEDAQRRHAERMQHAEQRRVERTQHWRQRQPSAAFVAISLGLAVVAAGLAVVWAQASGWADSTVVLAIASGLGVLALATVIAGIRGRESGGLGFFSTISVIALIIVGIVPSGSQLSLFGDTTWKVTRAADSREASYVMFAGSPTLDLRELPASDGDVDMWLAFGTTDILLPDDTPVRVEVSGLINTLDVSGRSGDDDDHNGILNRTIIENDAAKTATADEITTVHAWVFIGSTDIER</sequence>
<proteinExistence type="predicted"/>
<evidence type="ECO:0000313" key="5">
    <source>
        <dbReference type="Proteomes" id="UP000199183"/>
    </source>
</evidence>
<dbReference type="Proteomes" id="UP000199183">
    <property type="component" value="Unassembled WGS sequence"/>
</dbReference>
<keyword evidence="2" id="KW-0812">Transmembrane</keyword>
<dbReference type="RefSeq" id="WP_091182609.1">
    <property type="nucleotide sequence ID" value="NZ_FNRY01000001.1"/>
</dbReference>
<feature type="compositionally biased region" description="Basic and acidic residues" evidence="1">
    <location>
        <begin position="247"/>
        <end position="274"/>
    </location>
</feature>
<feature type="transmembrane region" description="Helical" evidence="2">
    <location>
        <begin position="290"/>
        <end position="314"/>
    </location>
</feature>
<feature type="transmembrane region" description="Helical" evidence="2">
    <location>
        <begin position="320"/>
        <end position="342"/>
    </location>
</feature>
<feature type="transmembrane region" description="Helical" evidence="2">
    <location>
        <begin position="56"/>
        <end position="83"/>
    </location>
</feature>
<dbReference type="AlphaFoldDB" id="A0A1H4M1N4"/>
<keyword evidence="2" id="KW-0472">Membrane</keyword>
<feature type="compositionally biased region" description="Low complexity" evidence="1">
    <location>
        <begin position="192"/>
        <end position="225"/>
    </location>
</feature>
<accession>A0A1H4M1N4</accession>
<dbReference type="InterPro" id="IPR007168">
    <property type="entry name" value="Phageshock_PspC_N"/>
</dbReference>
<keyword evidence="2" id="KW-1133">Transmembrane helix</keyword>
<reference evidence="4 5" key="1">
    <citation type="submission" date="2016-10" db="EMBL/GenBank/DDBJ databases">
        <authorList>
            <person name="de Groot N.N."/>
        </authorList>
    </citation>
    <scope>NUCLEOTIDE SEQUENCE [LARGE SCALE GENOMIC DNA]</scope>
    <source>
        <strain evidence="4 5">DSM 21799</strain>
    </source>
</reference>
<gene>
    <name evidence="4" type="ORF">SAMN04489806_1716</name>
</gene>
<evidence type="ECO:0000259" key="3">
    <source>
        <dbReference type="Pfam" id="PF04024"/>
    </source>
</evidence>
<feature type="region of interest" description="Disordered" evidence="1">
    <location>
        <begin position="169"/>
        <end position="274"/>
    </location>
</feature>
<evidence type="ECO:0000256" key="2">
    <source>
        <dbReference type="SAM" id="Phobius"/>
    </source>
</evidence>
<name>A0A1H4M1N4_9MICO</name>
<keyword evidence="5" id="KW-1185">Reference proteome</keyword>
<organism evidence="4 5">
    <name type="scientific">Paramicrobacterium humi</name>
    <dbReference type="NCBI Taxonomy" id="640635"/>
    <lineage>
        <taxon>Bacteria</taxon>
        <taxon>Bacillati</taxon>
        <taxon>Actinomycetota</taxon>
        <taxon>Actinomycetes</taxon>
        <taxon>Micrococcales</taxon>
        <taxon>Microbacteriaceae</taxon>
        <taxon>Paramicrobacterium</taxon>
    </lineage>
</organism>
<dbReference type="EMBL" id="FNRY01000001">
    <property type="protein sequence ID" value="SEB76405.1"/>
    <property type="molecule type" value="Genomic_DNA"/>
</dbReference>
<dbReference type="STRING" id="640635.SAMN04489806_1716"/>
<evidence type="ECO:0000256" key="1">
    <source>
        <dbReference type="SAM" id="MobiDB-lite"/>
    </source>
</evidence>
<evidence type="ECO:0000313" key="4">
    <source>
        <dbReference type="EMBL" id="SEB76405.1"/>
    </source>
</evidence>
<feature type="transmembrane region" description="Helical" evidence="2">
    <location>
        <begin position="103"/>
        <end position="123"/>
    </location>
</feature>
<feature type="transmembrane region" description="Helical" evidence="2">
    <location>
        <begin position="349"/>
        <end position="367"/>
    </location>
</feature>